<dbReference type="EC" id="2.3.2.26" evidence="3"/>
<organism evidence="8">
    <name type="scientific">Solanum chacoense</name>
    <name type="common">Chaco potato</name>
    <dbReference type="NCBI Taxonomy" id="4108"/>
    <lineage>
        <taxon>Eukaryota</taxon>
        <taxon>Viridiplantae</taxon>
        <taxon>Streptophyta</taxon>
        <taxon>Embryophyta</taxon>
        <taxon>Tracheophyta</taxon>
        <taxon>Spermatophyta</taxon>
        <taxon>Magnoliopsida</taxon>
        <taxon>eudicotyledons</taxon>
        <taxon>Gunneridae</taxon>
        <taxon>Pentapetalae</taxon>
        <taxon>asterids</taxon>
        <taxon>lamiids</taxon>
        <taxon>Solanales</taxon>
        <taxon>Solanaceae</taxon>
        <taxon>Solanoideae</taxon>
        <taxon>Solaneae</taxon>
        <taxon>Solanum</taxon>
    </lineage>
</organism>
<evidence type="ECO:0000259" key="7">
    <source>
        <dbReference type="PROSITE" id="PS50237"/>
    </source>
</evidence>
<evidence type="ECO:0000256" key="3">
    <source>
        <dbReference type="ARBA" id="ARBA00012485"/>
    </source>
</evidence>
<sequence length="78" mass="9199">MLMGVKLVSVEDWKEHTNYNGYKKDDPQISWFWEIVGSMSAEQRNVLLFFWTSIKSLHVEGFGGLDSKLHIYRTFRLS</sequence>
<keyword evidence="5 6" id="KW-0833">Ubl conjugation pathway</keyword>
<dbReference type="PANTHER" id="PTHR11254:SF421">
    <property type="entry name" value="E3 UBIQUITIN-PROTEIN LIGASE UPL5-LIKE"/>
    <property type="match status" value="1"/>
</dbReference>
<dbReference type="GO" id="GO:0000209">
    <property type="term" value="P:protein polyubiquitination"/>
    <property type="evidence" value="ECO:0007669"/>
    <property type="project" value="TreeGrafter"/>
</dbReference>
<dbReference type="Gene3D" id="3.30.2410.10">
    <property type="entry name" value="Hect, E3 ligase catalytic domain"/>
    <property type="match status" value="1"/>
</dbReference>
<evidence type="ECO:0000256" key="2">
    <source>
        <dbReference type="ARBA" id="ARBA00004906"/>
    </source>
</evidence>
<dbReference type="EMBL" id="GEDG01007616">
    <property type="protein sequence ID" value="JAP30882.1"/>
    <property type="molecule type" value="Transcribed_RNA"/>
</dbReference>
<dbReference type="GO" id="GO:0006511">
    <property type="term" value="P:ubiquitin-dependent protein catabolic process"/>
    <property type="evidence" value="ECO:0007669"/>
    <property type="project" value="TreeGrafter"/>
</dbReference>
<evidence type="ECO:0000256" key="6">
    <source>
        <dbReference type="PROSITE-ProRule" id="PRU00104"/>
    </source>
</evidence>
<dbReference type="PROSITE" id="PS50237">
    <property type="entry name" value="HECT"/>
    <property type="match status" value="1"/>
</dbReference>
<comment type="caution">
    <text evidence="6">Lacks conserved residue(s) required for the propagation of feature annotation.</text>
</comment>
<dbReference type="PANTHER" id="PTHR11254">
    <property type="entry name" value="HECT DOMAIN UBIQUITIN-PROTEIN LIGASE"/>
    <property type="match status" value="1"/>
</dbReference>
<dbReference type="GO" id="GO:0005737">
    <property type="term" value="C:cytoplasm"/>
    <property type="evidence" value="ECO:0007669"/>
    <property type="project" value="TreeGrafter"/>
</dbReference>
<dbReference type="InterPro" id="IPR035983">
    <property type="entry name" value="Hect_E3_ubiquitin_ligase"/>
</dbReference>
<name>A0A0V0IDY6_SOLCH</name>
<dbReference type="AlphaFoldDB" id="A0A0V0IDY6"/>
<comment type="catalytic activity">
    <reaction evidence="1">
        <text>S-ubiquitinyl-[E2 ubiquitin-conjugating enzyme]-L-cysteine + [acceptor protein]-L-lysine = [E2 ubiquitin-conjugating enzyme]-L-cysteine + N(6)-ubiquitinyl-[acceptor protein]-L-lysine.</text>
        <dbReference type="EC" id="2.3.2.26"/>
    </reaction>
</comment>
<dbReference type="InterPro" id="IPR050409">
    <property type="entry name" value="E3_ubiq-protein_ligase"/>
</dbReference>
<reference evidence="8" key="1">
    <citation type="submission" date="2015-12" db="EMBL/GenBank/DDBJ databases">
        <title>Gene expression during late stages of embryo sac development: a critical building block for successful pollen-pistil interactions.</title>
        <authorList>
            <person name="Liu Y."/>
            <person name="Joly V."/>
            <person name="Sabar M."/>
            <person name="Matton D.P."/>
        </authorList>
    </citation>
    <scope>NUCLEOTIDE SEQUENCE</scope>
</reference>
<accession>A0A0V0IDY6</accession>
<comment type="pathway">
    <text evidence="2">Protein modification; protein ubiquitination.</text>
</comment>
<dbReference type="Pfam" id="PF00632">
    <property type="entry name" value="HECT"/>
    <property type="match status" value="1"/>
</dbReference>
<feature type="domain" description="HECT" evidence="7">
    <location>
        <begin position="1"/>
        <end position="78"/>
    </location>
</feature>
<dbReference type="SUPFAM" id="SSF56204">
    <property type="entry name" value="Hect, E3 ligase catalytic domain"/>
    <property type="match status" value="1"/>
</dbReference>
<proteinExistence type="predicted"/>
<dbReference type="GO" id="GO:0061630">
    <property type="term" value="F:ubiquitin protein ligase activity"/>
    <property type="evidence" value="ECO:0007669"/>
    <property type="project" value="UniProtKB-EC"/>
</dbReference>
<keyword evidence="4" id="KW-0808">Transferase</keyword>
<evidence type="ECO:0000256" key="4">
    <source>
        <dbReference type="ARBA" id="ARBA00022679"/>
    </source>
</evidence>
<dbReference type="InterPro" id="IPR000569">
    <property type="entry name" value="HECT_dom"/>
</dbReference>
<protein>
    <recommendedName>
        <fullName evidence="3">HECT-type E3 ubiquitin transferase</fullName>
        <ecNumber evidence="3">2.3.2.26</ecNumber>
    </recommendedName>
</protein>
<evidence type="ECO:0000256" key="5">
    <source>
        <dbReference type="ARBA" id="ARBA00022786"/>
    </source>
</evidence>
<evidence type="ECO:0000313" key="8">
    <source>
        <dbReference type="EMBL" id="JAP30882.1"/>
    </source>
</evidence>
<evidence type="ECO:0000256" key="1">
    <source>
        <dbReference type="ARBA" id="ARBA00000885"/>
    </source>
</evidence>